<reference evidence="11 12" key="1">
    <citation type="submission" date="2018-06" db="EMBL/GenBank/DDBJ databases">
        <authorList>
            <consortium name="Pathogen Informatics"/>
            <person name="Doyle S."/>
        </authorList>
    </citation>
    <scope>NUCLEOTIDE SEQUENCE [LARGE SCALE GENOMIC DNA]</scope>
    <source>
        <strain evidence="11 12">NCTC10283</strain>
    </source>
</reference>
<dbReference type="AlphaFoldDB" id="A0A376BKN9"/>
<protein>
    <recommendedName>
        <fullName evidence="8">tRNA(Ile)-lysidine synthase</fullName>
        <ecNumber evidence="8">6.3.4.19</ecNumber>
    </recommendedName>
    <alternativeName>
        <fullName evidence="8">tRNA(Ile)-2-lysyl-cytidine synthase</fullName>
    </alternativeName>
    <alternativeName>
        <fullName evidence="8">tRNA(Ile)-lysidine synthetase</fullName>
    </alternativeName>
</protein>
<accession>A0A376BKN9</accession>
<proteinExistence type="inferred from homology"/>
<dbReference type="GO" id="GO:0005524">
    <property type="term" value="F:ATP binding"/>
    <property type="evidence" value="ECO:0007669"/>
    <property type="project" value="UniProtKB-UniRule"/>
</dbReference>
<feature type="domain" description="tRNA(Ile)-lysidine/2-thiocytidine synthase N-terminal" evidence="9">
    <location>
        <begin position="14"/>
        <end position="195"/>
    </location>
</feature>
<evidence type="ECO:0000256" key="4">
    <source>
        <dbReference type="ARBA" id="ARBA00022694"/>
    </source>
</evidence>
<evidence type="ECO:0000313" key="12">
    <source>
        <dbReference type="Proteomes" id="UP000254209"/>
    </source>
</evidence>
<dbReference type="Pfam" id="PF01171">
    <property type="entry name" value="ATP_bind_3"/>
    <property type="match status" value="1"/>
</dbReference>
<dbReference type="SUPFAM" id="SSF82829">
    <property type="entry name" value="MesJ substrate recognition domain-like"/>
    <property type="match status" value="1"/>
</dbReference>
<evidence type="ECO:0000256" key="3">
    <source>
        <dbReference type="ARBA" id="ARBA00022598"/>
    </source>
</evidence>
<dbReference type="NCBIfam" id="TIGR02432">
    <property type="entry name" value="lysidine_TilS_N"/>
    <property type="match status" value="1"/>
</dbReference>
<evidence type="ECO:0000256" key="6">
    <source>
        <dbReference type="ARBA" id="ARBA00022840"/>
    </source>
</evidence>
<dbReference type="OrthoDB" id="9807403at2"/>
<keyword evidence="3 8" id="KW-0436">Ligase</keyword>
<dbReference type="InterPro" id="IPR011063">
    <property type="entry name" value="TilS/TtcA_N"/>
</dbReference>
<evidence type="ECO:0000256" key="8">
    <source>
        <dbReference type="HAMAP-Rule" id="MF_01161"/>
    </source>
</evidence>
<dbReference type="GO" id="GO:0032267">
    <property type="term" value="F:tRNA(Ile)-lysidine synthase activity"/>
    <property type="evidence" value="ECO:0007669"/>
    <property type="project" value="UniProtKB-EC"/>
</dbReference>
<comment type="catalytic activity">
    <reaction evidence="7 8">
        <text>cytidine(34) in tRNA(Ile2) + L-lysine + ATP = lysidine(34) in tRNA(Ile2) + AMP + diphosphate + H(+)</text>
        <dbReference type="Rhea" id="RHEA:43744"/>
        <dbReference type="Rhea" id="RHEA-COMP:10625"/>
        <dbReference type="Rhea" id="RHEA-COMP:10670"/>
        <dbReference type="ChEBI" id="CHEBI:15378"/>
        <dbReference type="ChEBI" id="CHEBI:30616"/>
        <dbReference type="ChEBI" id="CHEBI:32551"/>
        <dbReference type="ChEBI" id="CHEBI:33019"/>
        <dbReference type="ChEBI" id="CHEBI:82748"/>
        <dbReference type="ChEBI" id="CHEBI:83665"/>
        <dbReference type="ChEBI" id="CHEBI:456215"/>
        <dbReference type="EC" id="6.3.4.19"/>
    </reaction>
</comment>
<dbReference type="Pfam" id="PF11734">
    <property type="entry name" value="TilS_C"/>
    <property type="match status" value="1"/>
</dbReference>
<evidence type="ECO:0000256" key="5">
    <source>
        <dbReference type="ARBA" id="ARBA00022741"/>
    </source>
</evidence>
<evidence type="ECO:0000259" key="10">
    <source>
        <dbReference type="Pfam" id="PF11734"/>
    </source>
</evidence>
<comment type="function">
    <text evidence="8">Ligates lysine onto the cytidine present at position 34 of the AUA codon-specific tRNA(Ile) that contains the anticodon CAU, in an ATP-dependent manner. Cytidine is converted to lysidine, thus changing the amino acid specificity of the tRNA from methionine to isoleucine.</text>
</comment>
<keyword evidence="5 8" id="KW-0547">Nucleotide-binding</keyword>
<gene>
    <name evidence="8 11" type="primary">tilS</name>
    <name evidence="11" type="ORF">NCTC10283_00424</name>
</gene>
<dbReference type="EMBL" id="UFSO01000002">
    <property type="protein sequence ID" value="SSY70337.1"/>
    <property type="molecule type" value="Genomic_DNA"/>
</dbReference>
<evidence type="ECO:0000256" key="2">
    <source>
        <dbReference type="ARBA" id="ARBA00022490"/>
    </source>
</evidence>
<sequence>MNIQNFLKFHQNQHIIIGLSGGVDSVVLLHLLAQARHDYGLTLTAVHVHHGLSANADAWAAFCANLCQAWQIPFHIKYVQIQSAGLGVEAAARAARYQVLQAWQGDCLALAHHQDDQVETFFLAALRGAGVRGLAAMEYTDDSMNYPISGSLKIVRPLLQHTRAEIERYATQHQLQHIEDESNFNPIYLRNWLRHDWLPALRQRLPHADRHIITAIATLQDELSILNEINELDYQHICPQHYFRLDLWRELSPARRRQQLVLFTKNHGLGTPRRASILDFERILLDEPNVAEWALPHGTAYAYRNILFALSNNWQQNLIWANPISGSLQNVMNTTQLIAHQTITLPDGCEQVTLRITQPHDRLGKNLVKKILQNHHVPPFLRPHYPVLVAENGEVLAVLNLVARHDVGGLPESEFLAQFLL</sequence>
<dbReference type="Gene3D" id="3.40.50.620">
    <property type="entry name" value="HUPs"/>
    <property type="match status" value="1"/>
</dbReference>
<dbReference type="InterPro" id="IPR012795">
    <property type="entry name" value="tRNA_Ile_lys_synt_N"/>
</dbReference>
<dbReference type="EC" id="6.3.4.19" evidence="8"/>
<dbReference type="PANTHER" id="PTHR43033">
    <property type="entry name" value="TRNA(ILE)-LYSIDINE SYNTHASE-RELATED"/>
    <property type="match status" value="1"/>
</dbReference>
<dbReference type="SUPFAM" id="SSF52402">
    <property type="entry name" value="Adenine nucleotide alpha hydrolases-like"/>
    <property type="match status" value="1"/>
</dbReference>
<dbReference type="STRING" id="1120980.GCA_000745955_02034"/>
<evidence type="ECO:0000313" key="11">
    <source>
        <dbReference type="EMBL" id="SSY70337.1"/>
    </source>
</evidence>
<keyword evidence="12" id="KW-1185">Reference proteome</keyword>
<dbReference type="PANTHER" id="PTHR43033:SF1">
    <property type="entry name" value="TRNA(ILE)-LYSIDINE SYNTHASE-RELATED"/>
    <property type="match status" value="1"/>
</dbReference>
<name>A0A376BKN9_9NEIS</name>
<keyword evidence="6 8" id="KW-0067">ATP-binding</keyword>
<evidence type="ECO:0000256" key="7">
    <source>
        <dbReference type="ARBA" id="ARBA00048539"/>
    </source>
</evidence>
<organism evidence="11 12">
    <name type="scientific">Alysiella crassa</name>
    <dbReference type="NCBI Taxonomy" id="153491"/>
    <lineage>
        <taxon>Bacteria</taxon>
        <taxon>Pseudomonadati</taxon>
        <taxon>Pseudomonadota</taxon>
        <taxon>Betaproteobacteria</taxon>
        <taxon>Neisseriales</taxon>
        <taxon>Neisseriaceae</taxon>
        <taxon>Alysiella</taxon>
    </lineage>
</organism>
<feature type="binding site" evidence="8">
    <location>
        <begin position="20"/>
        <end position="25"/>
    </location>
    <ligand>
        <name>ATP</name>
        <dbReference type="ChEBI" id="CHEBI:30616"/>
    </ligand>
</feature>
<comment type="domain">
    <text evidence="8">The N-terminal region contains the highly conserved SGGXDS motif, predicted to be a P-loop motif involved in ATP binding.</text>
</comment>
<comment type="subcellular location">
    <subcellularLocation>
        <location evidence="1 8">Cytoplasm</location>
    </subcellularLocation>
</comment>
<keyword evidence="2 8" id="KW-0963">Cytoplasm</keyword>
<dbReference type="HAMAP" id="MF_01161">
    <property type="entry name" value="tRNA_Ile_lys_synt"/>
    <property type="match status" value="1"/>
</dbReference>
<dbReference type="SUPFAM" id="SSF56037">
    <property type="entry name" value="PheT/TilS domain"/>
    <property type="match status" value="1"/>
</dbReference>
<dbReference type="GO" id="GO:0006400">
    <property type="term" value="P:tRNA modification"/>
    <property type="evidence" value="ECO:0007669"/>
    <property type="project" value="UniProtKB-UniRule"/>
</dbReference>
<dbReference type="Proteomes" id="UP000254209">
    <property type="component" value="Unassembled WGS sequence"/>
</dbReference>
<comment type="similarity">
    <text evidence="8">Belongs to the tRNA(Ile)-lysidine synthase family.</text>
</comment>
<dbReference type="CDD" id="cd01992">
    <property type="entry name" value="TilS_N"/>
    <property type="match status" value="1"/>
</dbReference>
<dbReference type="InterPro" id="IPR012796">
    <property type="entry name" value="Lysidine-tRNA-synth_C"/>
</dbReference>
<dbReference type="InterPro" id="IPR012094">
    <property type="entry name" value="tRNA_Ile_lys_synt"/>
</dbReference>
<feature type="domain" description="Lysidine-tRNA(Ile) synthetase C-terminal" evidence="10">
    <location>
        <begin position="358"/>
        <end position="403"/>
    </location>
</feature>
<evidence type="ECO:0000259" key="9">
    <source>
        <dbReference type="Pfam" id="PF01171"/>
    </source>
</evidence>
<dbReference type="InterPro" id="IPR014729">
    <property type="entry name" value="Rossmann-like_a/b/a_fold"/>
</dbReference>
<keyword evidence="4 8" id="KW-0819">tRNA processing</keyword>
<dbReference type="GO" id="GO:0005737">
    <property type="term" value="C:cytoplasm"/>
    <property type="evidence" value="ECO:0007669"/>
    <property type="project" value="UniProtKB-SubCell"/>
</dbReference>
<evidence type="ECO:0000256" key="1">
    <source>
        <dbReference type="ARBA" id="ARBA00004496"/>
    </source>
</evidence>